<evidence type="ECO:0000256" key="2">
    <source>
        <dbReference type="ARBA" id="ARBA00022490"/>
    </source>
</evidence>
<dbReference type="PROSITE" id="PS01124">
    <property type="entry name" value="HTH_ARAC_FAMILY_2"/>
    <property type="match status" value="1"/>
</dbReference>
<evidence type="ECO:0000259" key="9">
    <source>
        <dbReference type="PROSITE" id="PS01124"/>
    </source>
</evidence>
<reference evidence="11 12" key="1">
    <citation type="submission" date="2018-11" db="EMBL/GenBank/DDBJ databases">
        <title>Genome sequence of strain 7197.</title>
        <authorList>
            <person name="Gao J."/>
            <person name="Sun J."/>
        </authorList>
    </citation>
    <scope>NUCLEOTIDE SEQUENCE [LARGE SCALE GENOMIC DNA]</scope>
    <source>
        <strain evidence="11 12">7197</strain>
    </source>
</reference>
<keyword evidence="7" id="KW-0804">Transcription</keyword>
<dbReference type="GO" id="GO:0003700">
    <property type="term" value="F:DNA-binding transcription factor activity"/>
    <property type="evidence" value="ECO:0007669"/>
    <property type="project" value="InterPro"/>
</dbReference>
<keyword evidence="12" id="KW-1185">Reference proteome</keyword>
<dbReference type="CDD" id="cd17536">
    <property type="entry name" value="REC_YesN-like"/>
    <property type="match status" value="1"/>
</dbReference>
<accession>A0A3N9NZJ0</accession>
<evidence type="ECO:0000256" key="8">
    <source>
        <dbReference type="PROSITE-ProRule" id="PRU00169"/>
    </source>
</evidence>
<protein>
    <submittedName>
        <fullName evidence="11">Response regulator</fullName>
    </submittedName>
</protein>
<keyword evidence="4" id="KW-0902">Two-component regulatory system</keyword>
<dbReference type="InterPro" id="IPR011006">
    <property type="entry name" value="CheY-like_superfamily"/>
</dbReference>
<evidence type="ECO:0000259" key="10">
    <source>
        <dbReference type="PROSITE" id="PS50110"/>
    </source>
</evidence>
<dbReference type="InterPro" id="IPR020449">
    <property type="entry name" value="Tscrpt_reg_AraC-type_HTH"/>
</dbReference>
<dbReference type="Gene3D" id="1.10.10.60">
    <property type="entry name" value="Homeodomain-like"/>
    <property type="match status" value="2"/>
</dbReference>
<dbReference type="InterPro" id="IPR051552">
    <property type="entry name" value="HptR"/>
</dbReference>
<dbReference type="GO" id="GO:0005737">
    <property type="term" value="C:cytoplasm"/>
    <property type="evidence" value="ECO:0007669"/>
    <property type="project" value="UniProtKB-SubCell"/>
</dbReference>
<gene>
    <name evidence="11" type="ORF">EH198_19295</name>
</gene>
<dbReference type="SMART" id="SM00342">
    <property type="entry name" value="HTH_ARAC"/>
    <property type="match status" value="1"/>
</dbReference>
<comment type="subcellular location">
    <subcellularLocation>
        <location evidence="1">Cytoplasm</location>
    </subcellularLocation>
</comment>
<dbReference type="PROSITE" id="PS50110">
    <property type="entry name" value="RESPONSE_REGULATORY"/>
    <property type="match status" value="1"/>
</dbReference>
<sequence>MKGEQVMYKLFIADDEQLVVETLSTMIDWNASGVRIAGTANNGKQALERILQSDPDVVLTDIRMPGMSGLELIRALKERGCKAECIIVSGYSEFEYAKEAIELEAVDYLIKPAELEEVARTVTKAIERLKRKTDPAENRPEQRIAKALDRAVFTDLIVHAKRPSFDRAPYERYGQFAAIVIGSPATHWLERMKNNGVTDALPGFLANRGIVVDLLYEQQKVILLCMAALEESGSLSEILLATAAAFSADGSPDSDDLSLSFGIGPVVSGIMDAHLSFLAADQACQMGLFFGVSVMDGNRWPGITRVSERLLSDWSERIESLTLYEQKEFEELLERWTEWGTGRLIAPVTLKKAGIQWVNRLLDLIEQDYGIKIESVIGDRTRLIDGILEAPDWASLQKQCQDCAQGVQFYLNVTKTTLKEKVVQEIKAYLESHYHENIQLDQLAERFDLNSSYVSNLYSKSTGQTILEYITLLRIQKAKQMLRESSFKISKISQNVGYDNQRYFCQVFKKRVGVSPGQYREDHMIKVEESRSS</sequence>
<dbReference type="Proteomes" id="UP000282529">
    <property type="component" value="Unassembled WGS sequence"/>
</dbReference>
<evidence type="ECO:0000256" key="3">
    <source>
        <dbReference type="ARBA" id="ARBA00022553"/>
    </source>
</evidence>
<proteinExistence type="predicted"/>
<evidence type="ECO:0000256" key="7">
    <source>
        <dbReference type="ARBA" id="ARBA00023163"/>
    </source>
</evidence>
<dbReference type="GO" id="GO:0043565">
    <property type="term" value="F:sequence-specific DNA binding"/>
    <property type="evidence" value="ECO:0007669"/>
    <property type="project" value="InterPro"/>
</dbReference>
<keyword evidence="6" id="KW-0238">DNA-binding</keyword>
<dbReference type="Pfam" id="PF00072">
    <property type="entry name" value="Response_reg"/>
    <property type="match status" value="1"/>
</dbReference>
<dbReference type="InterPro" id="IPR009057">
    <property type="entry name" value="Homeodomain-like_sf"/>
</dbReference>
<dbReference type="SUPFAM" id="SSF46689">
    <property type="entry name" value="Homeodomain-like"/>
    <property type="match status" value="2"/>
</dbReference>
<dbReference type="SMART" id="SM00448">
    <property type="entry name" value="REC"/>
    <property type="match status" value="1"/>
</dbReference>
<feature type="modified residue" description="4-aspartylphosphate" evidence="8">
    <location>
        <position position="61"/>
    </location>
</feature>
<keyword evidence="2" id="KW-0963">Cytoplasm</keyword>
<dbReference type="PROSITE" id="PS00041">
    <property type="entry name" value="HTH_ARAC_FAMILY_1"/>
    <property type="match status" value="1"/>
</dbReference>
<dbReference type="Gene3D" id="3.40.50.2300">
    <property type="match status" value="1"/>
</dbReference>
<evidence type="ECO:0000313" key="12">
    <source>
        <dbReference type="Proteomes" id="UP000282529"/>
    </source>
</evidence>
<evidence type="ECO:0000256" key="4">
    <source>
        <dbReference type="ARBA" id="ARBA00023012"/>
    </source>
</evidence>
<dbReference type="EMBL" id="RQPI01000014">
    <property type="protein sequence ID" value="RQW09323.1"/>
    <property type="molecule type" value="Genomic_DNA"/>
</dbReference>
<comment type="caution">
    <text evidence="11">The sequence shown here is derived from an EMBL/GenBank/DDBJ whole genome shotgun (WGS) entry which is preliminary data.</text>
</comment>
<keyword evidence="5" id="KW-0805">Transcription regulation</keyword>
<dbReference type="InterPro" id="IPR001789">
    <property type="entry name" value="Sig_transdc_resp-reg_receiver"/>
</dbReference>
<feature type="domain" description="HTH araC/xylS-type" evidence="9">
    <location>
        <begin position="424"/>
        <end position="522"/>
    </location>
</feature>
<dbReference type="PRINTS" id="PR00032">
    <property type="entry name" value="HTHARAC"/>
</dbReference>
<dbReference type="PANTHER" id="PTHR42713">
    <property type="entry name" value="HISTIDINE KINASE-RELATED"/>
    <property type="match status" value="1"/>
</dbReference>
<organism evidence="11 12">
    <name type="scientific">Paenibacillus rhizophilus</name>
    <dbReference type="NCBI Taxonomy" id="1850366"/>
    <lineage>
        <taxon>Bacteria</taxon>
        <taxon>Bacillati</taxon>
        <taxon>Bacillota</taxon>
        <taxon>Bacilli</taxon>
        <taxon>Bacillales</taxon>
        <taxon>Paenibacillaceae</taxon>
        <taxon>Paenibacillus</taxon>
    </lineage>
</organism>
<dbReference type="AlphaFoldDB" id="A0A3N9NZJ0"/>
<dbReference type="SUPFAM" id="SSF52172">
    <property type="entry name" value="CheY-like"/>
    <property type="match status" value="1"/>
</dbReference>
<dbReference type="OrthoDB" id="1699at2"/>
<name>A0A3N9NZJ0_9BACL</name>
<dbReference type="InterPro" id="IPR018060">
    <property type="entry name" value="HTH_AraC"/>
</dbReference>
<keyword evidence="3 8" id="KW-0597">Phosphoprotein</keyword>
<dbReference type="InterPro" id="IPR018062">
    <property type="entry name" value="HTH_AraC-typ_CS"/>
</dbReference>
<evidence type="ECO:0000256" key="1">
    <source>
        <dbReference type="ARBA" id="ARBA00004496"/>
    </source>
</evidence>
<evidence type="ECO:0000256" key="6">
    <source>
        <dbReference type="ARBA" id="ARBA00023125"/>
    </source>
</evidence>
<evidence type="ECO:0000313" key="11">
    <source>
        <dbReference type="EMBL" id="RQW09323.1"/>
    </source>
</evidence>
<feature type="domain" description="Response regulatory" evidence="10">
    <location>
        <begin position="9"/>
        <end position="126"/>
    </location>
</feature>
<evidence type="ECO:0000256" key="5">
    <source>
        <dbReference type="ARBA" id="ARBA00023015"/>
    </source>
</evidence>
<dbReference type="GO" id="GO:0000160">
    <property type="term" value="P:phosphorelay signal transduction system"/>
    <property type="evidence" value="ECO:0007669"/>
    <property type="project" value="UniProtKB-KW"/>
</dbReference>
<dbReference type="Pfam" id="PF12833">
    <property type="entry name" value="HTH_18"/>
    <property type="match status" value="1"/>
</dbReference>
<dbReference type="PANTHER" id="PTHR42713:SF3">
    <property type="entry name" value="TRANSCRIPTIONAL REGULATORY PROTEIN HPTR"/>
    <property type="match status" value="1"/>
</dbReference>